<dbReference type="RefSeq" id="WP_090393556.1">
    <property type="nucleotide sequence ID" value="NZ_FMZO01000030.1"/>
</dbReference>
<sequence>MKTVVLSLLFCLLFTASKEQVTDSGKRYPGTSPPREFVIGGYLANYSFDKFHFSSLPYLNRVYYFGIAPSDNGTFSFPPADAVRLSLLRSELSKDQQLYWVIGGWTQSKNIPVMAASRDSRSNYIRSVIAFCKQYRVAGVDLDWEDFPVEVDENAYVLLVKELSEKLRSAGIGFTVALGVPEKKVKLAVKIQDFVDEINLMAYGKFDKAGNQATWELFKKWLAACDAAGIKRNKLIVGVPFYGKRLPDGDDHTPLAVTYADIVGRAQPSPRSNKYQKYSYNGVELIKAKTRFLRQEGYKGIMIWELSQDLPAGSEVSLLRAIYNAAN</sequence>
<dbReference type="SMART" id="SM00636">
    <property type="entry name" value="Glyco_18"/>
    <property type="match status" value="1"/>
</dbReference>
<keyword evidence="4" id="KW-0378">Hydrolase</keyword>
<comment type="catalytic activity">
    <reaction evidence="1">
        <text>Random endo-hydrolysis of N-acetyl-beta-D-glucosaminide (1-&gt;4)-beta-linkages in chitin and chitodextrins.</text>
        <dbReference type="EC" id="3.2.1.14"/>
    </reaction>
</comment>
<name>A0A1G7BJA4_NIADE</name>
<dbReference type="Pfam" id="PF00704">
    <property type="entry name" value="Glyco_hydro_18"/>
    <property type="match status" value="1"/>
</dbReference>
<dbReference type="Proteomes" id="UP000198757">
    <property type="component" value="Unassembled WGS sequence"/>
</dbReference>
<evidence type="ECO:0000256" key="1">
    <source>
        <dbReference type="ARBA" id="ARBA00000822"/>
    </source>
</evidence>
<evidence type="ECO:0000313" key="5">
    <source>
        <dbReference type="Proteomes" id="UP000198757"/>
    </source>
</evidence>
<evidence type="ECO:0000256" key="2">
    <source>
        <dbReference type="ARBA" id="ARBA00012729"/>
    </source>
</evidence>
<dbReference type="GO" id="GO:0005975">
    <property type="term" value="P:carbohydrate metabolic process"/>
    <property type="evidence" value="ECO:0007669"/>
    <property type="project" value="InterPro"/>
</dbReference>
<dbReference type="PANTHER" id="PTHR11177:SF317">
    <property type="entry name" value="CHITINASE 12-RELATED"/>
    <property type="match status" value="1"/>
</dbReference>
<evidence type="ECO:0000259" key="3">
    <source>
        <dbReference type="PROSITE" id="PS51910"/>
    </source>
</evidence>
<keyword evidence="5" id="KW-1185">Reference proteome</keyword>
<accession>A0A1G7BJA4</accession>
<dbReference type="PANTHER" id="PTHR11177">
    <property type="entry name" value="CHITINASE"/>
    <property type="match status" value="1"/>
</dbReference>
<dbReference type="Gene3D" id="3.40.5.30">
    <property type="entry name" value="(Trans)glycosidases - domain 2"/>
    <property type="match status" value="1"/>
</dbReference>
<dbReference type="AlphaFoldDB" id="A0A1G7BJA4"/>
<reference evidence="5" key="1">
    <citation type="submission" date="2016-10" db="EMBL/GenBank/DDBJ databases">
        <authorList>
            <person name="Varghese N."/>
            <person name="Submissions S."/>
        </authorList>
    </citation>
    <scope>NUCLEOTIDE SEQUENCE [LARGE SCALE GENOMIC DNA]</scope>
    <source>
        <strain evidence="5">DSM 25811 / CCM 8410 / LMG 26954 / E90</strain>
    </source>
</reference>
<protein>
    <recommendedName>
        <fullName evidence="2">chitinase</fullName>
        <ecNumber evidence="2">3.2.1.14</ecNumber>
    </recommendedName>
</protein>
<dbReference type="OrthoDB" id="9775889at2"/>
<dbReference type="InterPro" id="IPR011583">
    <property type="entry name" value="Chitinase_II/V-like_cat"/>
</dbReference>
<organism evidence="4 5">
    <name type="scientific">Niabella drilacis (strain DSM 25811 / CCM 8410 / CCUG 62505 / LMG 26954 / E90)</name>
    <dbReference type="NCBI Taxonomy" id="1285928"/>
    <lineage>
        <taxon>Bacteria</taxon>
        <taxon>Pseudomonadati</taxon>
        <taxon>Bacteroidota</taxon>
        <taxon>Chitinophagia</taxon>
        <taxon>Chitinophagales</taxon>
        <taxon>Chitinophagaceae</taxon>
        <taxon>Niabella</taxon>
    </lineage>
</organism>
<dbReference type="STRING" id="1285928.SAMN04487894_13026"/>
<dbReference type="InterPro" id="IPR001223">
    <property type="entry name" value="Glyco_hydro18_cat"/>
</dbReference>
<dbReference type="EC" id="3.2.1.14" evidence="2"/>
<dbReference type="InterPro" id="IPR017853">
    <property type="entry name" value="GH"/>
</dbReference>
<dbReference type="GO" id="GO:0008061">
    <property type="term" value="F:chitin binding"/>
    <property type="evidence" value="ECO:0007669"/>
    <property type="project" value="InterPro"/>
</dbReference>
<dbReference type="GO" id="GO:0008843">
    <property type="term" value="F:endochitinase activity"/>
    <property type="evidence" value="ECO:0007669"/>
    <property type="project" value="UniProtKB-EC"/>
</dbReference>
<proteinExistence type="predicted"/>
<dbReference type="InterPro" id="IPR050314">
    <property type="entry name" value="Glycosyl_Hydrlase_18"/>
</dbReference>
<gene>
    <name evidence="4" type="ORF">SAMN04487894_13026</name>
</gene>
<dbReference type="SUPFAM" id="SSF51445">
    <property type="entry name" value="(Trans)glycosidases"/>
    <property type="match status" value="1"/>
</dbReference>
<evidence type="ECO:0000313" key="4">
    <source>
        <dbReference type="EMBL" id="SDE27198.1"/>
    </source>
</evidence>
<dbReference type="PROSITE" id="PS51910">
    <property type="entry name" value="GH18_2"/>
    <property type="match status" value="1"/>
</dbReference>
<dbReference type="EMBL" id="FMZO01000030">
    <property type="protein sequence ID" value="SDE27198.1"/>
    <property type="molecule type" value="Genomic_DNA"/>
</dbReference>
<feature type="domain" description="GH18" evidence="3">
    <location>
        <begin position="37"/>
        <end position="327"/>
    </location>
</feature>
<dbReference type="Gene3D" id="3.20.20.80">
    <property type="entry name" value="Glycosidases"/>
    <property type="match status" value="1"/>
</dbReference>